<protein>
    <recommendedName>
        <fullName evidence="2">Glycosyltransferase 2-like domain-containing protein</fullName>
    </recommendedName>
</protein>
<evidence type="ECO:0000259" key="2">
    <source>
        <dbReference type="Pfam" id="PF00535"/>
    </source>
</evidence>
<dbReference type="InterPro" id="IPR029044">
    <property type="entry name" value="Nucleotide-diphossugar_trans"/>
</dbReference>
<dbReference type="Proteomes" id="UP000229433">
    <property type="component" value="Unassembled WGS sequence"/>
</dbReference>
<dbReference type="SUPFAM" id="SSF53448">
    <property type="entry name" value="Nucleotide-diphospho-sugar transferases"/>
    <property type="match status" value="1"/>
</dbReference>
<dbReference type="Gene3D" id="3.90.550.10">
    <property type="entry name" value="Spore Coat Polysaccharide Biosynthesis Protein SpsA, Chain A"/>
    <property type="match status" value="1"/>
</dbReference>
<sequence length="344" mass="39822">MSTLSVIIPTFNEEAYLADALKSVDFADEIIVVDSNSTDGTASVAKAFGAQVVFRDFDNFSAQKNYALTFATGKWILFLDADERITHSLKLELLETLEKEEFDGLKLNFPHFYMNRFLYHHSDTVLRVARRENARFEGNVHEKLVVEGKIKTLKNPVLHYTYKGLEAYIAKKDSYAWFQARQRYAKNEKASLFKLSFKPAFRFFSSLILKGGLRDGVPGFSVASVNAYGVFQRYVKLFLIQKGFTEDKQTTYLENADFELNDTYEAYLKSLHRKSHHAGLGLYESGYKPDFIDFMLKPFGQFWYQFLIKGLIFKGKKGYIKAYLLGFAQVEKFLKVWLMQRHIK</sequence>
<dbReference type="EMBL" id="NQXA01000002">
    <property type="protein sequence ID" value="PHQ30518.1"/>
    <property type="molecule type" value="Genomic_DNA"/>
</dbReference>
<dbReference type="PANTHER" id="PTHR43630">
    <property type="entry name" value="POLY-BETA-1,6-N-ACETYL-D-GLUCOSAMINE SYNTHASE"/>
    <property type="match status" value="1"/>
</dbReference>
<dbReference type="RefSeq" id="WP_099645351.1">
    <property type="nucleotide sequence ID" value="NZ_KZ319288.1"/>
</dbReference>
<evidence type="ECO:0000313" key="4">
    <source>
        <dbReference type="Proteomes" id="UP000229433"/>
    </source>
</evidence>
<feature type="domain" description="Glycosyltransferase 2-like" evidence="2">
    <location>
        <begin position="5"/>
        <end position="135"/>
    </location>
</feature>
<dbReference type="OrthoDB" id="9815923at2"/>
<dbReference type="InterPro" id="IPR001173">
    <property type="entry name" value="Glyco_trans_2-like"/>
</dbReference>
<dbReference type="Pfam" id="PF00535">
    <property type="entry name" value="Glycos_transf_2"/>
    <property type="match status" value="1"/>
</dbReference>
<evidence type="ECO:0000256" key="1">
    <source>
        <dbReference type="ARBA" id="ARBA00038494"/>
    </source>
</evidence>
<dbReference type="AlphaFoldDB" id="A0A2G1VUQ8"/>
<dbReference type="PANTHER" id="PTHR43630:SF2">
    <property type="entry name" value="GLYCOSYLTRANSFERASE"/>
    <property type="match status" value="1"/>
</dbReference>
<gene>
    <name evidence="3" type="ORF">CJ305_06060</name>
</gene>
<evidence type="ECO:0000313" key="3">
    <source>
        <dbReference type="EMBL" id="PHQ30518.1"/>
    </source>
</evidence>
<comment type="similarity">
    <text evidence="1">Belongs to the glycosyltransferase 2 family. WaaE/KdtX subfamily.</text>
</comment>
<comment type="caution">
    <text evidence="3">The sequence shown here is derived from an EMBL/GenBank/DDBJ whole genome shotgun (WGS) entry which is preliminary data.</text>
</comment>
<dbReference type="CDD" id="cd02511">
    <property type="entry name" value="Beta4Glucosyltransferase"/>
    <property type="match status" value="1"/>
</dbReference>
<keyword evidence="4" id="KW-1185">Reference proteome</keyword>
<reference evidence="3 4" key="1">
    <citation type="submission" date="2017-08" db="EMBL/GenBank/DDBJ databases">
        <title>The whole genome shortgun sequences of strain Leeuwenhoekiella nanhaiensis G18 from the South China Sea.</title>
        <authorList>
            <person name="Liu Q."/>
        </authorList>
    </citation>
    <scope>NUCLEOTIDE SEQUENCE [LARGE SCALE GENOMIC DNA]</scope>
    <source>
        <strain evidence="3 4">G18</strain>
    </source>
</reference>
<name>A0A2G1VUQ8_9FLAO</name>
<accession>A0A2G1VUQ8</accession>
<organism evidence="3 4">
    <name type="scientific">Leeuwenhoekiella nanhaiensis</name>
    <dbReference type="NCBI Taxonomy" id="1655491"/>
    <lineage>
        <taxon>Bacteria</taxon>
        <taxon>Pseudomonadati</taxon>
        <taxon>Bacteroidota</taxon>
        <taxon>Flavobacteriia</taxon>
        <taxon>Flavobacteriales</taxon>
        <taxon>Flavobacteriaceae</taxon>
        <taxon>Leeuwenhoekiella</taxon>
    </lineage>
</organism>
<proteinExistence type="inferred from homology"/>